<comment type="caution">
    <text evidence="1">The sequence shown here is derived from an EMBL/GenBank/DDBJ whole genome shotgun (WGS) entry which is preliminary data.</text>
</comment>
<proteinExistence type="predicted"/>
<gene>
    <name evidence="1" type="ORF">FUSO8_05220</name>
</gene>
<reference evidence="1 2" key="1">
    <citation type="submission" date="2014-01" db="EMBL/GenBank/DDBJ databases">
        <title>Comparative genomics of Fusobacterium necrophorum wild isolates.</title>
        <authorList>
            <person name="Kittichotirat W."/>
            <person name="Bumgarner R.E."/>
            <person name="Lawrence P."/>
        </authorList>
    </citation>
    <scope>NUCLEOTIDE SEQUENCE [LARGE SCALE GENOMIC DNA]</scope>
    <source>
        <strain evidence="1 2">DJ-2</strain>
    </source>
</reference>
<dbReference type="EMBL" id="JAAH01000053">
    <property type="protein sequence ID" value="KDE72510.1"/>
    <property type="molecule type" value="Genomic_DNA"/>
</dbReference>
<dbReference type="AlphaFoldDB" id="A0AB73C3K3"/>
<organism evidence="1 2">
    <name type="scientific">Fusobacterium necrophorum DJ-2</name>
    <dbReference type="NCBI Taxonomy" id="1441737"/>
    <lineage>
        <taxon>Bacteria</taxon>
        <taxon>Fusobacteriati</taxon>
        <taxon>Fusobacteriota</taxon>
        <taxon>Fusobacteriia</taxon>
        <taxon>Fusobacteriales</taxon>
        <taxon>Fusobacteriaceae</taxon>
        <taxon>Fusobacterium</taxon>
    </lineage>
</organism>
<sequence length="51" mass="6431">MKTKKEINEKLEEIEYGIEVYREYDYRIEEREKLIRLEAQRELLEWIRAGK</sequence>
<accession>A0AB73C3K3</accession>
<evidence type="ECO:0000313" key="2">
    <source>
        <dbReference type="Proteomes" id="UP000027058"/>
    </source>
</evidence>
<protein>
    <submittedName>
        <fullName evidence="1">Uncharacterized protein</fullName>
    </submittedName>
</protein>
<dbReference type="RefSeq" id="WP_187073751.1">
    <property type="nucleotide sequence ID" value="NZ_JAAH01000053.1"/>
</dbReference>
<evidence type="ECO:0000313" key="1">
    <source>
        <dbReference type="EMBL" id="KDE72510.1"/>
    </source>
</evidence>
<dbReference type="Proteomes" id="UP000027058">
    <property type="component" value="Unassembled WGS sequence"/>
</dbReference>
<name>A0AB73C3K3_9FUSO</name>